<dbReference type="OrthoDB" id="9810012at2"/>
<dbReference type="Proteomes" id="UP000324517">
    <property type="component" value="Unassembled WGS sequence"/>
</dbReference>
<proteinExistence type="predicted"/>
<dbReference type="EMBL" id="VTET01000003">
    <property type="protein sequence ID" value="TYS72998.1"/>
    <property type="molecule type" value="Genomic_DNA"/>
</dbReference>
<comment type="caution">
    <text evidence="1">The sequence shown here is derived from an EMBL/GenBank/DDBJ whole genome shotgun (WGS) entry which is preliminary data.</text>
</comment>
<gene>
    <name evidence="1" type="ORF">FZC75_07995</name>
</gene>
<dbReference type="AlphaFoldDB" id="A0A5D4TE21"/>
<name>A0A5D4TE21_9BACI</name>
<organism evidence="1 2">
    <name type="scientific">Sutcliffiella horikoshii</name>
    <dbReference type="NCBI Taxonomy" id="79883"/>
    <lineage>
        <taxon>Bacteria</taxon>
        <taxon>Bacillati</taxon>
        <taxon>Bacillota</taxon>
        <taxon>Bacilli</taxon>
        <taxon>Bacillales</taxon>
        <taxon>Bacillaceae</taxon>
        <taxon>Sutcliffiella</taxon>
    </lineage>
</organism>
<sequence>MHTIIGHEIASRIGVADTSSFILGAVAPDAVAPKDLSHFYIGDPNDYTRSIDYQAFLHKYNKHKDNPYIRGYYTHLIADDIWLKGFFLPWLKNRLENDPTLLERYHNDFKLLNSKLMIHYQTDCDLIKEIQGDAQPMELDEVSITQLSSFLPYIEQDMKLSQTDEPLQVFTMEMIIGYIETSIDIGLKSIKLTPDWKVLLK</sequence>
<reference evidence="1 2" key="1">
    <citation type="submission" date="2019-08" db="EMBL/GenBank/DDBJ databases">
        <title>Bacillus genomes from the desert of Cuatro Cienegas, Coahuila.</title>
        <authorList>
            <person name="Olmedo-Alvarez G."/>
        </authorList>
    </citation>
    <scope>NUCLEOTIDE SEQUENCE [LARGE SCALE GENOMIC DNA]</scope>
    <source>
        <strain evidence="1 2">CH98b_3T</strain>
    </source>
</reference>
<accession>A0A5D4TE21</accession>
<evidence type="ECO:0000313" key="2">
    <source>
        <dbReference type="Proteomes" id="UP000324517"/>
    </source>
</evidence>
<protein>
    <submittedName>
        <fullName evidence="1">Zinc dependent phospholipase C family protein</fullName>
    </submittedName>
</protein>
<evidence type="ECO:0000313" key="1">
    <source>
        <dbReference type="EMBL" id="TYS72998.1"/>
    </source>
</evidence>